<dbReference type="GO" id="GO:0006814">
    <property type="term" value="P:sodium ion transport"/>
    <property type="evidence" value="ECO:0007669"/>
    <property type="project" value="InterPro"/>
</dbReference>
<name>A0A7Y0F2R5_9BIFI</name>
<organism evidence="2 3">
    <name type="scientific">Bifidobacterium moraviense</name>
    <dbReference type="NCBI Taxonomy" id="2675323"/>
    <lineage>
        <taxon>Bacteria</taxon>
        <taxon>Bacillati</taxon>
        <taxon>Actinomycetota</taxon>
        <taxon>Actinomycetes</taxon>
        <taxon>Bifidobacteriales</taxon>
        <taxon>Bifidobacteriaceae</taxon>
        <taxon>Bifidobacterium</taxon>
    </lineage>
</organism>
<dbReference type="GO" id="GO:0008643">
    <property type="term" value="P:carbohydrate transport"/>
    <property type="evidence" value="ECO:0007669"/>
    <property type="project" value="InterPro"/>
</dbReference>
<keyword evidence="3" id="KW-1185">Reference proteome</keyword>
<feature type="transmembrane region" description="Helical" evidence="1">
    <location>
        <begin position="330"/>
        <end position="348"/>
    </location>
</feature>
<dbReference type="RefSeq" id="WP_169276021.1">
    <property type="nucleotide sequence ID" value="NZ_JAAIIH010000013.1"/>
</dbReference>
<feature type="transmembrane region" description="Helical" evidence="1">
    <location>
        <begin position="130"/>
        <end position="154"/>
    </location>
</feature>
<keyword evidence="1" id="KW-0472">Membrane</keyword>
<feature type="transmembrane region" description="Helical" evidence="1">
    <location>
        <begin position="296"/>
        <end position="318"/>
    </location>
</feature>
<dbReference type="Pfam" id="PF13347">
    <property type="entry name" value="MFS_2"/>
    <property type="match status" value="1"/>
</dbReference>
<dbReference type="InterPro" id="IPR001927">
    <property type="entry name" value="Na/Gal_symport"/>
</dbReference>
<accession>A0A7Y0F2R5</accession>
<gene>
    <name evidence="2" type="ORF">G1C96_1515</name>
</gene>
<dbReference type="PANTHER" id="PTHR11328">
    <property type="entry name" value="MAJOR FACILITATOR SUPERFAMILY DOMAIN-CONTAINING PROTEIN"/>
    <property type="match status" value="1"/>
</dbReference>
<dbReference type="AlphaFoldDB" id="A0A7Y0F2R5"/>
<feature type="transmembrane region" description="Helical" evidence="1">
    <location>
        <begin position="265"/>
        <end position="290"/>
    </location>
</feature>
<keyword evidence="1" id="KW-1133">Transmembrane helix</keyword>
<reference evidence="2 3" key="1">
    <citation type="submission" date="2020-02" db="EMBL/GenBank/DDBJ databases">
        <title>Characterization of phylogenetic diversity of novel bifidobacterial species isolated in Czech ZOOs.</title>
        <authorList>
            <person name="Lugli G.A."/>
            <person name="Vera N.B."/>
            <person name="Ventura M."/>
        </authorList>
    </citation>
    <scope>NUCLEOTIDE SEQUENCE [LARGE SCALE GENOMIC DNA]</scope>
    <source>
        <strain evidence="2 3">DSM 109958</strain>
    </source>
</reference>
<proteinExistence type="predicted"/>
<feature type="transmembrane region" description="Helical" evidence="1">
    <location>
        <begin position="104"/>
        <end position="124"/>
    </location>
</feature>
<protein>
    <submittedName>
        <fullName evidence="2">MFS transporter</fullName>
    </submittedName>
</protein>
<evidence type="ECO:0000313" key="3">
    <source>
        <dbReference type="Proteomes" id="UP000588277"/>
    </source>
</evidence>
<feature type="transmembrane region" description="Helical" evidence="1">
    <location>
        <begin position="354"/>
        <end position="378"/>
    </location>
</feature>
<dbReference type="GO" id="GO:0015293">
    <property type="term" value="F:symporter activity"/>
    <property type="evidence" value="ECO:0007669"/>
    <property type="project" value="InterPro"/>
</dbReference>
<dbReference type="Proteomes" id="UP000588277">
    <property type="component" value="Unassembled WGS sequence"/>
</dbReference>
<dbReference type="CDD" id="cd17332">
    <property type="entry name" value="MFS_MelB_like"/>
    <property type="match status" value="1"/>
</dbReference>
<dbReference type="PANTHER" id="PTHR11328:SF24">
    <property type="entry name" value="MAJOR FACILITATOR SUPERFAMILY (MFS) PROFILE DOMAIN-CONTAINING PROTEIN"/>
    <property type="match status" value="1"/>
</dbReference>
<dbReference type="EMBL" id="JAAIIH010000013">
    <property type="protein sequence ID" value="NMN00933.1"/>
    <property type="molecule type" value="Genomic_DNA"/>
</dbReference>
<dbReference type="GO" id="GO:0005886">
    <property type="term" value="C:plasma membrane"/>
    <property type="evidence" value="ECO:0007669"/>
    <property type="project" value="TreeGrafter"/>
</dbReference>
<evidence type="ECO:0000256" key="1">
    <source>
        <dbReference type="SAM" id="Phobius"/>
    </source>
</evidence>
<dbReference type="SUPFAM" id="SSF103473">
    <property type="entry name" value="MFS general substrate transporter"/>
    <property type="match status" value="1"/>
</dbReference>
<keyword evidence="1" id="KW-0812">Transmembrane</keyword>
<dbReference type="Gene3D" id="1.20.1250.20">
    <property type="entry name" value="MFS general substrate transporter like domains"/>
    <property type="match status" value="2"/>
</dbReference>
<feature type="transmembrane region" description="Helical" evidence="1">
    <location>
        <begin position="26"/>
        <end position="50"/>
    </location>
</feature>
<feature type="transmembrane region" description="Helical" evidence="1">
    <location>
        <begin position="166"/>
        <end position="187"/>
    </location>
</feature>
<dbReference type="InterPro" id="IPR036259">
    <property type="entry name" value="MFS_trans_sf"/>
</dbReference>
<evidence type="ECO:0000313" key="2">
    <source>
        <dbReference type="EMBL" id="NMN00933.1"/>
    </source>
</evidence>
<feature type="transmembrane region" description="Helical" evidence="1">
    <location>
        <begin position="441"/>
        <end position="464"/>
    </location>
</feature>
<comment type="caution">
    <text evidence="2">The sequence shown here is derived from an EMBL/GenBank/DDBJ whole genome shotgun (WGS) entry which is preliminary data.</text>
</comment>
<dbReference type="NCBIfam" id="TIGR00792">
    <property type="entry name" value="gph"/>
    <property type="match status" value="1"/>
</dbReference>
<dbReference type="InterPro" id="IPR039672">
    <property type="entry name" value="MFS_2"/>
</dbReference>
<sequence>MTSAVQTPIESGKGEQVKPFGMSDKLGYLFGDFGNDFMFTFASSFLLIFYTKVMGINGGIVGTMFLIARIIDAFADVTVGVVVDKLPAGKGGKYRPVMMKMAPPVVIFSFLMYQTFAIGSPMWLKIVYMYVTYIIWGILYSCVNIPYSSMASLISAEPEDRTSLSTFRTVGSTCASLVIGVVAPIIIYTADENGNQIIRGGEGTQVFAFVSGVFAVLAILCFFACYKLCTERVKPENHHVAGASAADERKSTLGMIGNALKSRSLWGLILMSLSATIAMLFLMQMVNYIYADYFGSAAMISLTVMCGSLAMLACAPIAKPLSRRIGHKGCAVLGQAFACCIVALLFVLHTDQPIVFTVGYVLIFLGVGLSNMVCYAMATDTIDDIEVTQNMREDATVYSVYSFGRKVGQAIAGWISGNALAWVGYQSGATAVQTDAVRNNIYNFSTMIPAVTLFIGVLILIFLYPLNKKRVDSNVAVLKAKRAEAK</sequence>
<feature type="transmembrane region" description="Helical" evidence="1">
    <location>
        <begin position="207"/>
        <end position="226"/>
    </location>
</feature>